<keyword evidence="5" id="KW-1185">Reference proteome</keyword>
<comment type="similarity">
    <text evidence="1">Belongs to the type-B carboxylesterase/lipase family.</text>
</comment>
<dbReference type="InterPro" id="IPR029058">
    <property type="entry name" value="AB_hydrolase_fold"/>
</dbReference>
<organism evidence="5 6">
    <name type="scientific">Frankliniella occidentalis</name>
    <name type="common">Western flower thrips</name>
    <name type="synonym">Euthrips occidentalis</name>
    <dbReference type="NCBI Taxonomy" id="133901"/>
    <lineage>
        <taxon>Eukaryota</taxon>
        <taxon>Metazoa</taxon>
        <taxon>Ecdysozoa</taxon>
        <taxon>Arthropoda</taxon>
        <taxon>Hexapoda</taxon>
        <taxon>Insecta</taxon>
        <taxon>Pterygota</taxon>
        <taxon>Neoptera</taxon>
        <taxon>Paraneoptera</taxon>
        <taxon>Thysanoptera</taxon>
        <taxon>Terebrantia</taxon>
        <taxon>Thripoidea</taxon>
        <taxon>Thripidae</taxon>
        <taxon>Frankliniella</taxon>
    </lineage>
</organism>
<feature type="signal peptide" evidence="3">
    <location>
        <begin position="1"/>
        <end position="31"/>
    </location>
</feature>
<gene>
    <name evidence="6 7" type="primary">LOC113212223</name>
</gene>
<evidence type="ECO:0000313" key="7">
    <source>
        <dbReference type="RefSeq" id="XP_052125398.1"/>
    </source>
</evidence>
<proteinExistence type="inferred from homology"/>
<dbReference type="Proteomes" id="UP000504606">
    <property type="component" value="Unplaced"/>
</dbReference>
<feature type="chain" id="PRO_5044639521" evidence="3">
    <location>
        <begin position="32"/>
        <end position="204"/>
    </location>
</feature>
<dbReference type="RefSeq" id="XP_052125398.1">
    <property type="nucleotide sequence ID" value="XM_052269438.1"/>
</dbReference>
<dbReference type="Gene3D" id="3.40.50.1820">
    <property type="entry name" value="alpha/beta hydrolase"/>
    <property type="match status" value="1"/>
</dbReference>
<evidence type="ECO:0000256" key="2">
    <source>
        <dbReference type="ARBA" id="ARBA00023180"/>
    </source>
</evidence>
<dbReference type="AlphaFoldDB" id="A0A6J1T7J2"/>
<dbReference type="GeneID" id="113212223"/>
<dbReference type="RefSeq" id="XP_026286621.2">
    <property type="nucleotide sequence ID" value="XM_026430836.2"/>
</dbReference>
<name>A0A6J1T7J2_FRAOC</name>
<evidence type="ECO:0000256" key="1">
    <source>
        <dbReference type="ARBA" id="ARBA00005964"/>
    </source>
</evidence>
<dbReference type="OrthoDB" id="3200163at2759"/>
<dbReference type="KEGG" id="foc:113212223"/>
<dbReference type="PANTHER" id="PTHR43903">
    <property type="entry name" value="NEUROLIGIN"/>
    <property type="match status" value="1"/>
</dbReference>
<evidence type="ECO:0000256" key="3">
    <source>
        <dbReference type="SAM" id="SignalP"/>
    </source>
</evidence>
<dbReference type="InterPro" id="IPR051093">
    <property type="entry name" value="Neuroligin/BSAL"/>
</dbReference>
<evidence type="ECO:0000313" key="6">
    <source>
        <dbReference type="RefSeq" id="XP_026286621.2"/>
    </source>
</evidence>
<reference evidence="6 7" key="1">
    <citation type="submission" date="2025-04" db="UniProtKB">
        <authorList>
            <consortium name="RefSeq"/>
        </authorList>
    </citation>
    <scope>IDENTIFICATION</scope>
    <source>
        <tissue evidence="6 7">Whole organism</tissue>
    </source>
</reference>
<keyword evidence="3" id="KW-0732">Signal</keyword>
<keyword evidence="2" id="KW-0325">Glycoprotein</keyword>
<sequence length="204" mass="22311">MRYRLPPVQCPGVLAGAVVLLLLSAFSGGSSTSSGLPTRKISTRLARTKYGLLRGVILQQQPVEAFLGVPYATAPLGSLRYMPPVTPSMWKTPRLCDTFSPVCPQRAPSIGNRTEALLEFPRGRLVYLEKLLPLLANQSEDCLYMNIYVPQEADFDSASLPTVVYVHGESYEWNSGNPYDGSVLAAHGRLIVITLNFRLGILGE</sequence>
<dbReference type="SUPFAM" id="SSF53474">
    <property type="entry name" value="alpha/beta-Hydrolases"/>
    <property type="match status" value="1"/>
</dbReference>
<evidence type="ECO:0000259" key="4">
    <source>
        <dbReference type="Pfam" id="PF00135"/>
    </source>
</evidence>
<evidence type="ECO:0000313" key="5">
    <source>
        <dbReference type="Proteomes" id="UP000504606"/>
    </source>
</evidence>
<dbReference type="Pfam" id="PF00135">
    <property type="entry name" value="COesterase"/>
    <property type="match status" value="1"/>
</dbReference>
<feature type="domain" description="Carboxylesterase type B" evidence="4">
    <location>
        <begin position="45"/>
        <end position="203"/>
    </location>
</feature>
<protein>
    <submittedName>
        <fullName evidence="6 7">Neuroligin-1-like</fullName>
    </submittedName>
</protein>
<dbReference type="InterPro" id="IPR002018">
    <property type="entry name" value="CarbesteraseB"/>
</dbReference>
<accession>A0A6J1T7J2</accession>